<dbReference type="AlphaFoldDB" id="A0A0F9G4P0"/>
<proteinExistence type="predicted"/>
<organism evidence="2">
    <name type="scientific">marine sediment metagenome</name>
    <dbReference type="NCBI Taxonomy" id="412755"/>
    <lineage>
        <taxon>unclassified sequences</taxon>
        <taxon>metagenomes</taxon>
        <taxon>ecological metagenomes</taxon>
    </lineage>
</organism>
<protein>
    <submittedName>
        <fullName evidence="2">Uncharacterized protein</fullName>
    </submittedName>
</protein>
<accession>A0A0F9G4P0</accession>
<feature type="compositionally biased region" description="Basic and acidic residues" evidence="1">
    <location>
        <begin position="8"/>
        <end position="25"/>
    </location>
</feature>
<sequence length="257" mass="28766">MTDAENGPEPKIEGEGPDEAKEKAGQLKALEAERRKRQVLGDEVADLRAKIQDLTTPQKGEDEKELTSAELRQAVTEGKLSDAEADDIKDRQRERRADQQIKKTVEDTIAVRDVFNKVADEVGRYLVAVPDLEDRESPSYQRLRGEFSKLVALGYDAKDKRTELLAAKMAFGGIERLESVSGPEDRETHQDVGGSGSGQDKPSGDSDGWPKDTNAGQKRYYEDLISKGMKNKKQAVEELEYHRKKITQRQAKQQHTA</sequence>
<feature type="region of interest" description="Disordered" evidence="1">
    <location>
        <begin position="50"/>
        <end position="100"/>
    </location>
</feature>
<feature type="compositionally biased region" description="Polar residues" evidence="1">
    <location>
        <begin position="248"/>
        <end position="257"/>
    </location>
</feature>
<name>A0A0F9G4P0_9ZZZZ</name>
<reference evidence="2" key="1">
    <citation type="journal article" date="2015" name="Nature">
        <title>Complex archaea that bridge the gap between prokaryotes and eukaryotes.</title>
        <authorList>
            <person name="Spang A."/>
            <person name="Saw J.H."/>
            <person name="Jorgensen S.L."/>
            <person name="Zaremba-Niedzwiedzka K."/>
            <person name="Martijn J."/>
            <person name="Lind A.E."/>
            <person name="van Eijk R."/>
            <person name="Schleper C."/>
            <person name="Guy L."/>
            <person name="Ettema T.J."/>
        </authorList>
    </citation>
    <scope>NUCLEOTIDE SEQUENCE</scope>
</reference>
<evidence type="ECO:0000313" key="2">
    <source>
        <dbReference type="EMBL" id="KKL85401.1"/>
    </source>
</evidence>
<comment type="caution">
    <text evidence="2">The sequence shown here is derived from an EMBL/GenBank/DDBJ whole genome shotgun (WGS) entry which is preliminary data.</text>
</comment>
<feature type="compositionally biased region" description="Basic and acidic residues" evidence="1">
    <location>
        <begin position="79"/>
        <end position="100"/>
    </location>
</feature>
<feature type="region of interest" description="Disordered" evidence="1">
    <location>
        <begin position="1"/>
        <end position="25"/>
    </location>
</feature>
<gene>
    <name evidence="2" type="ORF">LCGC14_1955120</name>
</gene>
<feature type="region of interest" description="Disordered" evidence="1">
    <location>
        <begin position="175"/>
        <end position="257"/>
    </location>
</feature>
<dbReference type="EMBL" id="LAZR01021417">
    <property type="protein sequence ID" value="KKL85401.1"/>
    <property type="molecule type" value="Genomic_DNA"/>
</dbReference>
<evidence type="ECO:0000256" key="1">
    <source>
        <dbReference type="SAM" id="MobiDB-lite"/>
    </source>
</evidence>
<feature type="compositionally biased region" description="Basic and acidic residues" evidence="1">
    <location>
        <begin position="175"/>
        <end position="190"/>
    </location>
</feature>